<evidence type="ECO:0008006" key="3">
    <source>
        <dbReference type="Google" id="ProtNLM"/>
    </source>
</evidence>
<evidence type="ECO:0000313" key="2">
    <source>
        <dbReference type="Proteomes" id="UP000509448"/>
    </source>
</evidence>
<dbReference type="KEGG" id="ccai:NAS2_0217"/>
<dbReference type="RefSeq" id="WP_174447943.1">
    <property type="nucleotide sequence ID" value="NZ_AP018732.1"/>
</dbReference>
<gene>
    <name evidence="1" type="ORF">NAS2_0217</name>
</gene>
<evidence type="ECO:0000313" key="1">
    <source>
        <dbReference type="EMBL" id="BBE41614.1"/>
    </source>
</evidence>
<dbReference type="Proteomes" id="UP000509448">
    <property type="component" value="Chromosome"/>
</dbReference>
<proteinExistence type="predicted"/>
<dbReference type="Gene3D" id="3.30.1860.10">
    <property type="entry name" value="uncharacterized conserved protein from methanopyrus kandleri domain like"/>
    <property type="match status" value="1"/>
</dbReference>
<reference evidence="1 2" key="1">
    <citation type="journal article" date="2019" name="ISME J.">
        <title>Isolation and characterization of a thermophilic sulfur- and iron-reducing thaumarchaeote from a terrestrial acidic hot spring.</title>
        <authorList>
            <person name="Kato S."/>
            <person name="Itoh T."/>
            <person name="Yuki M."/>
            <person name="Nagamori M."/>
            <person name="Ohnishi M."/>
            <person name="Uematsu K."/>
            <person name="Suzuki K."/>
            <person name="Takashina T."/>
            <person name="Ohkuma M."/>
        </authorList>
    </citation>
    <scope>NUCLEOTIDE SEQUENCE [LARGE SCALE GENOMIC DNA]</scope>
    <source>
        <strain evidence="1 2">NAS-02</strain>
    </source>
</reference>
<dbReference type="InterPro" id="IPR007355">
    <property type="entry name" value="DUF424"/>
</dbReference>
<dbReference type="GeneID" id="55584035"/>
<dbReference type="OrthoDB" id="18015at2157"/>
<keyword evidence="2" id="KW-1185">Reference proteome</keyword>
<dbReference type="Pfam" id="PF04242">
    <property type="entry name" value="DUF424"/>
    <property type="match status" value="1"/>
</dbReference>
<protein>
    <recommendedName>
        <fullName evidence="3">DUF424 domain-containing protein</fullName>
    </recommendedName>
</protein>
<dbReference type="EMBL" id="AP018732">
    <property type="protein sequence ID" value="BBE41614.1"/>
    <property type="molecule type" value="Genomic_DNA"/>
</dbReference>
<dbReference type="AlphaFoldDB" id="A0A4P2VAU6"/>
<sequence>MVRKVPYKNMLMVNVCDEELLGRHLSEGELSVDITPEYFSGESMKLESAIALIEEAAIVNLVGSSIVGEVLRRGLAHPGAVRTIDGVPFLMIFKFTSDNYGP</sequence>
<accession>A0A4P2VAU6</accession>
<organism evidence="1 2">
    <name type="scientific">Conexivisphaera calida</name>
    <dbReference type="NCBI Taxonomy" id="1874277"/>
    <lineage>
        <taxon>Archaea</taxon>
        <taxon>Nitrososphaerota</taxon>
        <taxon>Conexivisphaeria</taxon>
        <taxon>Conexivisphaerales</taxon>
        <taxon>Conexivisphaeraceae</taxon>
        <taxon>Conexivisphaera</taxon>
    </lineage>
</organism>
<name>A0A4P2VAU6_9ARCH</name>